<accession>A0A8S5SG42</accession>
<organism evidence="1">
    <name type="scientific">Siphoviridae sp. ctxvK3</name>
    <dbReference type="NCBI Taxonomy" id="2827975"/>
    <lineage>
        <taxon>Viruses</taxon>
        <taxon>Duplodnaviria</taxon>
        <taxon>Heunggongvirae</taxon>
        <taxon>Uroviricota</taxon>
        <taxon>Caudoviricetes</taxon>
    </lineage>
</organism>
<evidence type="ECO:0000313" key="1">
    <source>
        <dbReference type="EMBL" id="DAF50020.1"/>
    </source>
</evidence>
<dbReference type="EMBL" id="BK032591">
    <property type="protein sequence ID" value="DAF50020.1"/>
    <property type="molecule type" value="Genomic_DNA"/>
</dbReference>
<name>A0A8S5SG42_9CAUD</name>
<sequence>MGIDISLLLMYIFKLVSLSVFKQRSLGYLFIF</sequence>
<protein>
    <submittedName>
        <fullName evidence="1">Uncharacterized protein</fullName>
    </submittedName>
</protein>
<proteinExistence type="predicted"/>
<reference evidence="1" key="1">
    <citation type="journal article" date="2021" name="Proc. Natl. Acad. Sci. U.S.A.">
        <title>A Catalog of Tens of Thousands of Viruses from Human Metagenomes Reveals Hidden Associations with Chronic Diseases.</title>
        <authorList>
            <person name="Tisza M.J."/>
            <person name="Buck C.B."/>
        </authorList>
    </citation>
    <scope>NUCLEOTIDE SEQUENCE</scope>
    <source>
        <strain evidence="1">CtxvK3</strain>
    </source>
</reference>